<accession>A0A139PDL0</accession>
<gene>
    <name evidence="2" type="ORF">SORDD16_01199</name>
</gene>
<keyword evidence="1" id="KW-1133">Transmembrane helix</keyword>
<dbReference type="RefSeq" id="WP_061452801.1">
    <property type="nucleotide sequence ID" value="NZ_KQ969552.1"/>
</dbReference>
<dbReference type="PATRIC" id="fig|1303.79.peg.1450"/>
<feature type="transmembrane region" description="Helical" evidence="1">
    <location>
        <begin position="44"/>
        <end position="66"/>
    </location>
</feature>
<dbReference type="Proteomes" id="UP000072653">
    <property type="component" value="Unassembled WGS sequence"/>
</dbReference>
<comment type="caution">
    <text evidence="2">The sequence shown here is derived from an EMBL/GenBank/DDBJ whole genome shotgun (WGS) entry which is preliminary data.</text>
</comment>
<protein>
    <submittedName>
        <fullName evidence="2">Uncharacterized protein</fullName>
    </submittedName>
</protein>
<organism evidence="2 3">
    <name type="scientific">Streptococcus oralis</name>
    <dbReference type="NCBI Taxonomy" id="1303"/>
    <lineage>
        <taxon>Bacteria</taxon>
        <taxon>Bacillati</taxon>
        <taxon>Bacillota</taxon>
        <taxon>Bacilli</taxon>
        <taxon>Lactobacillales</taxon>
        <taxon>Streptococcaceae</taxon>
        <taxon>Streptococcus</taxon>
    </lineage>
</organism>
<feature type="transmembrane region" description="Helical" evidence="1">
    <location>
        <begin position="128"/>
        <end position="151"/>
    </location>
</feature>
<proteinExistence type="predicted"/>
<keyword evidence="1" id="KW-0812">Transmembrane</keyword>
<dbReference type="EMBL" id="LQOB01000243">
    <property type="protein sequence ID" value="KXT85982.1"/>
    <property type="molecule type" value="Genomic_DNA"/>
</dbReference>
<evidence type="ECO:0000313" key="3">
    <source>
        <dbReference type="Proteomes" id="UP000072653"/>
    </source>
</evidence>
<dbReference type="AlphaFoldDB" id="A0A139PDL0"/>
<evidence type="ECO:0000256" key="1">
    <source>
        <dbReference type="SAM" id="Phobius"/>
    </source>
</evidence>
<reference evidence="2 3" key="1">
    <citation type="submission" date="2016-01" db="EMBL/GenBank/DDBJ databases">
        <title>Highly variable Streptococcus oralis are common among viridans streptococci isolated from primates.</title>
        <authorList>
            <person name="Denapaite D."/>
            <person name="Rieger M."/>
            <person name="Koendgen S."/>
            <person name="Brueckner R."/>
            <person name="Ochigava I."/>
            <person name="Kappeler P."/>
            <person name="Maetz-Rensing K."/>
            <person name="Leendertz F."/>
            <person name="Hakenbeck R."/>
        </authorList>
    </citation>
    <scope>NUCLEOTIDE SEQUENCE [LARGE SCALE GENOMIC DNA]</scope>
    <source>
        <strain evidence="2 3">DD16</strain>
    </source>
</reference>
<keyword evidence="1" id="KW-0472">Membrane</keyword>
<feature type="transmembrane region" description="Helical" evidence="1">
    <location>
        <begin position="20"/>
        <end position="38"/>
    </location>
</feature>
<name>A0A139PDL0_STROR</name>
<evidence type="ECO:0000313" key="2">
    <source>
        <dbReference type="EMBL" id="KXT85982.1"/>
    </source>
</evidence>
<sequence length="248" mass="29259">MSRKRNNNDLYTWVKRIKNALKIIFYVNLVLLILNFIISCNLIIAMQMIASLVLILGNFINDFFIFPRAEQRNLERNMEDSFSISFGDDSIEGYYDNNIPPSLQKFIANSFENIFYTKRILNYSFARICFRLIIYIIIFIVSIILVISININNGLKIFFSIIQILFSGQYILGVVKSILYKYQIDTLYKTFLKEYKAESSRDYALLGYAIEYEVLKSSLKVMLDSKIYEEKKDDIEKDWADEKELIFK</sequence>
<feature type="transmembrane region" description="Helical" evidence="1">
    <location>
        <begin position="157"/>
        <end position="179"/>
    </location>
</feature>